<gene>
    <name evidence="1" type="ORF">OCTVUL_1B010610</name>
</gene>
<dbReference type="Proteomes" id="UP001162480">
    <property type="component" value="Chromosome 3"/>
</dbReference>
<name>A0AA36F063_OCTVU</name>
<sequence>MLFKQAGWVLQLLWEKLSGHSICKTDDIHIHFRATSGMVLRNKTEKTSDELAEETPQLRSLANLLQQLKISEKYRHSIENVPLYYCSSPRVINA</sequence>
<dbReference type="EMBL" id="OX597816">
    <property type="protein sequence ID" value="CAI9719602.1"/>
    <property type="molecule type" value="Genomic_DNA"/>
</dbReference>
<organism evidence="1 2">
    <name type="scientific">Octopus vulgaris</name>
    <name type="common">Common octopus</name>
    <dbReference type="NCBI Taxonomy" id="6645"/>
    <lineage>
        <taxon>Eukaryota</taxon>
        <taxon>Metazoa</taxon>
        <taxon>Spiralia</taxon>
        <taxon>Lophotrochozoa</taxon>
        <taxon>Mollusca</taxon>
        <taxon>Cephalopoda</taxon>
        <taxon>Coleoidea</taxon>
        <taxon>Octopodiformes</taxon>
        <taxon>Octopoda</taxon>
        <taxon>Incirrata</taxon>
        <taxon>Octopodidae</taxon>
        <taxon>Octopus</taxon>
    </lineage>
</organism>
<dbReference type="AlphaFoldDB" id="A0AA36F063"/>
<protein>
    <submittedName>
        <fullName evidence="1">Uncharacterized protein</fullName>
    </submittedName>
</protein>
<evidence type="ECO:0000313" key="1">
    <source>
        <dbReference type="EMBL" id="CAI9719602.1"/>
    </source>
</evidence>
<evidence type="ECO:0000313" key="2">
    <source>
        <dbReference type="Proteomes" id="UP001162480"/>
    </source>
</evidence>
<accession>A0AA36F063</accession>
<reference evidence="1" key="1">
    <citation type="submission" date="2023-08" db="EMBL/GenBank/DDBJ databases">
        <authorList>
            <person name="Alioto T."/>
            <person name="Alioto T."/>
            <person name="Gomez Garrido J."/>
        </authorList>
    </citation>
    <scope>NUCLEOTIDE SEQUENCE</scope>
</reference>
<keyword evidence="2" id="KW-1185">Reference proteome</keyword>
<proteinExistence type="predicted"/>